<protein>
    <submittedName>
        <fullName evidence="2">Uncharacterized protein</fullName>
    </submittedName>
</protein>
<dbReference type="Proteomes" id="UP000004956">
    <property type="component" value="Unassembled WGS sequence"/>
</dbReference>
<dbReference type="AlphaFoldDB" id="H3KI59"/>
<proteinExistence type="predicted"/>
<evidence type="ECO:0000256" key="1">
    <source>
        <dbReference type="SAM" id="MobiDB-lite"/>
    </source>
</evidence>
<dbReference type="EMBL" id="AFBQ01000377">
    <property type="protein sequence ID" value="EHY30199.1"/>
    <property type="molecule type" value="Genomic_DNA"/>
</dbReference>
<name>H3KI59_9BURK</name>
<feature type="compositionally biased region" description="Low complexity" evidence="1">
    <location>
        <begin position="46"/>
        <end position="58"/>
    </location>
</feature>
<comment type="caution">
    <text evidence="2">The sequence shown here is derived from an EMBL/GenBank/DDBJ whole genome shotgun (WGS) entry which is preliminary data.</text>
</comment>
<gene>
    <name evidence="2" type="ORF">HMPREF9440_02461</name>
</gene>
<reference evidence="2 3" key="1">
    <citation type="submission" date="2011-11" db="EMBL/GenBank/DDBJ databases">
        <authorList>
            <person name="Weinstock G."/>
            <person name="Sodergren E."/>
            <person name="Clifton S."/>
            <person name="Fulton L."/>
            <person name="Fulton B."/>
            <person name="Courtney L."/>
            <person name="Fronick C."/>
            <person name="Harrison M."/>
            <person name="Strong C."/>
            <person name="Farmer C."/>
            <person name="Delahaunty K."/>
            <person name="Markovic C."/>
            <person name="Hall O."/>
            <person name="Minx P."/>
            <person name="Tomlinson C."/>
            <person name="Mitreva M."/>
            <person name="Hou S."/>
            <person name="Chen J."/>
            <person name="Wollam A."/>
            <person name="Pepin K.H."/>
            <person name="Johnson M."/>
            <person name="Bhonagiri V."/>
            <person name="Zhang X."/>
            <person name="Suruliraj S."/>
            <person name="Warren W."/>
            <person name="Chinwalla A."/>
            <person name="Mardis E.R."/>
            <person name="Wilson R.K."/>
        </authorList>
    </citation>
    <scope>NUCLEOTIDE SEQUENCE [LARGE SCALE GENOMIC DNA]</scope>
    <source>
        <strain evidence="2 3">YIT 11816</strain>
    </source>
</reference>
<evidence type="ECO:0000313" key="2">
    <source>
        <dbReference type="EMBL" id="EHY30199.1"/>
    </source>
</evidence>
<feature type="region of interest" description="Disordered" evidence="1">
    <location>
        <begin position="46"/>
        <end position="66"/>
    </location>
</feature>
<accession>H3KI59</accession>
<organism evidence="2 3">
    <name type="scientific">Sutterella parvirubra YIT 11816</name>
    <dbReference type="NCBI Taxonomy" id="762967"/>
    <lineage>
        <taxon>Bacteria</taxon>
        <taxon>Pseudomonadati</taxon>
        <taxon>Pseudomonadota</taxon>
        <taxon>Betaproteobacteria</taxon>
        <taxon>Burkholderiales</taxon>
        <taxon>Sutterellaceae</taxon>
        <taxon>Sutterella</taxon>
    </lineage>
</organism>
<keyword evidence="3" id="KW-1185">Reference proteome</keyword>
<dbReference type="HOGENOM" id="CLU_2829680_0_0_4"/>
<evidence type="ECO:0000313" key="3">
    <source>
        <dbReference type="Proteomes" id="UP000004956"/>
    </source>
</evidence>
<sequence length="66" mass="6572">MSSPHAATHASTVAAPGTGPALHVVLLSAWIQAFLPSFRGLATRAAGSGAARASGGSTVRNQRFAT</sequence>